<dbReference type="EMBL" id="CP058649">
    <property type="protein sequence ID" value="QUI24630.1"/>
    <property type="molecule type" value="Genomic_DNA"/>
</dbReference>
<proteinExistence type="inferred from homology"/>
<gene>
    <name evidence="5" type="ORF">HZI73_21010</name>
</gene>
<evidence type="ECO:0000256" key="4">
    <source>
        <dbReference type="RuleBase" id="RU361169"/>
    </source>
</evidence>
<keyword evidence="3 4" id="KW-0326">Glycosidase</keyword>
<dbReference type="PANTHER" id="PTHR31339">
    <property type="entry name" value="PECTIN LYASE-RELATED"/>
    <property type="match status" value="1"/>
</dbReference>
<dbReference type="PANTHER" id="PTHR31339:SF9">
    <property type="entry name" value="PLASMIN AND FIBRONECTIN-BINDING PROTEIN A"/>
    <property type="match status" value="1"/>
</dbReference>
<dbReference type="InterPro" id="IPR051801">
    <property type="entry name" value="GH28_Enzymes"/>
</dbReference>
<dbReference type="KEGG" id="vpy:HZI73_21010"/>
<evidence type="ECO:0000256" key="1">
    <source>
        <dbReference type="ARBA" id="ARBA00008834"/>
    </source>
</evidence>
<evidence type="ECO:0000313" key="5">
    <source>
        <dbReference type="EMBL" id="QUI24630.1"/>
    </source>
</evidence>
<dbReference type="AlphaFoldDB" id="A0A8J8MMY0"/>
<dbReference type="Gene3D" id="2.160.20.10">
    <property type="entry name" value="Single-stranded right-handed beta-helix, Pectin lyase-like"/>
    <property type="match status" value="1"/>
</dbReference>
<dbReference type="InterPro" id="IPR006626">
    <property type="entry name" value="PbH1"/>
</dbReference>
<keyword evidence="6" id="KW-1185">Reference proteome</keyword>
<name>A0A8J8MMY0_9FIRM</name>
<comment type="similarity">
    <text evidence="1 4">Belongs to the glycosyl hydrolase 28 family.</text>
</comment>
<evidence type="ECO:0000256" key="2">
    <source>
        <dbReference type="ARBA" id="ARBA00022801"/>
    </source>
</evidence>
<dbReference type="SUPFAM" id="SSF51126">
    <property type="entry name" value="Pectin lyase-like"/>
    <property type="match status" value="1"/>
</dbReference>
<keyword evidence="2 4" id="KW-0378">Hydrolase</keyword>
<reference evidence="5" key="1">
    <citation type="submission" date="2020-07" db="EMBL/GenBank/DDBJ databases">
        <title>Vallitalea pronyensis genome.</title>
        <authorList>
            <person name="Postec A."/>
        </authorList>
    </citation>
    <scope>NUCLEOTIDE SEQUENCE</scope>
    <source>
        <strain evidence="5">FatNI3</strain>
    </source>
</reference>
<accession>A0A8J8MMY0</accession>
<dbReference type="RefSeq" id="WP_212695322.1">
    <property type="nucleotide sequence ID" value="NZ_CP058649.1"/>
</dbReference>
<dbReference type="Proteomes" id="UP000683246">
    <property type="component" value="Chromosome"/>
</dbReference>
<dbReference type="Pfam" id="PF00295">
    <property type="entry name" value="Glyco_hydro_28"/>
    <property type="match status" value="1"/>
</dbReference>
<evidence type="ECO:0000313" key="6">
    <source>
        <dbReference type="Proteomes" id="UP000683246"/>
    </source>
</evidence>
<dbReference type="InterPro" id="IPR012334">
    <property type="entry name" value="Pectin_lyas_fold"/>
</dbReference>
<organism evidence="5 6">
    <name type="scientific">Vallitalea pronyensis</name>
    <dbReference type="NCBI Taxonomy" id="1348613"/>
    <lineage>
        <taxon>Bacteria</taxon>
        <taxon>Bacillati</taxon>
        <taxon>Bacillota</taxon>
        <taxon>Clostridia</taxon>
        <taxon>Lachnospirales</taxon>
        <taxon>Vallitaleaceae</taxon>
        <taxon>Vallitalea</taxon>
    </lineage>
</organism>
<evidence type="ECO:0000256" key="3">
    <source>
        <dbReference type="ARBA" id="ARBA00023295"/>
    </source>
</evidence>
<sequence length="453" mass="51143">MINILELGGVNDGKTLNTEVFQLAINQAHHSGGDMIYIPAGKYLVSNLYLKSNVHIHFEVGSELVASENLHHYDVNEQGHNKDRQPYHLFIGDHCENILIDGKGIINGQGPLFWKDKPDARGWYKEKQQRVSPLFELTQCRNITFHDFTILDSPGWTIHLNVCKQINMRSIRILNHILGPNTDAIDINGCQDVMISDCHIEAGDDAIVLKTTPDAGVCERITVTNCLLRSNCVGFKLGATESFYDMRQITFSNSIIYHATRPIGIYALEGGSMEDITITNIVADTHGTPSVGLGIPIHLDLRRRNEDSKLGSINNVQITNFIARTKGKIMLTAEKGAYLNHIFLRDIHLIYDKGFSDARLYKDWSSAQFSNKSKEARVARTACVADGVHHLYMDNFMVTWPEERDLFDMSALWLKNIHKMHIHAPLLEPYKENLITLEGQNMHSISDLLAKIE</sequence>
<dbReference type="GO" id="GO:0004650">
    <property type="term" value="F:polygalacturonase activity"/>
    <property type="evidence" value="ECO:0007669"/>
    <property type="project" value="InterPro"/>
</dbReference>
<dbReference type="SMART" id="SM00710">
    <property type="entry name" value="PbH1"/>
    <property type="match status" value="4"/>
</dbReference>
<dbReference type="InterPro" id="IPR000743">
    <property type="entry name" value="Glyco_hydro_28"/>
</dbReference>
<protein>
    <submittedName>
        <fullName evidence="5">Right-handed parallel beta-helix repeat-containing protein</fullName>
    </submittedName>
</protein>
<dbReference type="InterPro" id="IPR011050">
    <property type="entry name" value="Pectin_lyase_fold/virulence"/>
</dbReference>
<dbReference type="GO" id="GO:0005975">
    <property type="term" value="P:carbohydrate metabolic process"/>
    <property type="evidence" value="ECO:0007669"/>
    <property type="project" value="InterPro"/>
</dbReference>